<sequence>MSLNPRPSIYQESQYFKVRANDQKIPVISYLTEENYDYVHFSFSGTTTEINILS</sequence>
<evidence type="ECO:0000313" key="1">
    <source>
        <dbReference type="EMBL" id="GGH36180.1"/>
    </source>
</evidence>
<dbReference type="Proteomes" id="UP000659344">
    <property type="component" value="Unassembled WGS sequence"/>
</dbReference>
<protein>
    <submittedName>
        <fullName evidence="1">Uncharacterized protein</fullName>
    </submittedName>
</protein>
<keyword evidence="2" id="KW-1185">Reference proteome</keyword>
<accession>A0ABQ1YRN0</accession>
<reference evidence="2" key="1">
    <citation type="journal article" date="2019" name="Int. J. Syst. Evol. Microbiol.">
        <title>The Global Catalogue of Microorganisms (GCM) 10K type strain sequencing project: providing services to taxonomists for standard genome sequencing and annotation.</title>
        <authorList>
            <consortium name="The Broad Institute Genomics Platform"/>
            <consortium name="The Broad Institute Genome Sequencing Center for Infectious Disease"/>
            <person name="Wu L."/>
            <person name="Ma J."/>
        </authorList>
    </citation>
    <scope>NUCLEOTIDE SEQUENCE [LARGE SCALE GENOMIC DNA]</scope>
    <source>
        <strain evidence="2">CGMCC 1.12769</strain>
    </source>
</reference>
<organism evidence="1 2">
    <name type="scientific">Paenibacillus segetis</name>
    <dbReference type="NCBI Taxonomy" id="1325360"/>
    <lineage>
        <taxon>Bacteria</taxon>
        <taxon>Bacillati</taxon>
        <taxon>Bacillota</taxon>
        <taxon>Bacilli</taxon>
        <taxon>Bacillales</taxon>
        <taxon>Paenibacillaceae</taxon>
        <taxon>Paenibacillus</taxon>
    </lineage>
</organism>
<gene>
    <name evidence="1" type="ORF">GCM10008013_42880</name>
</gene>
<evidence type="ECO:0000313" key="2">
    <source>
        <dbReference type="Proteomes" id="UP000659344"/>
    </source>
</evidence>
<name>A0ABQ1YRN0_9BACL</name>
<proteinExistence type="predicted"/>
<comment type="caution">
    <text evidence="1">The sequence shown here is derived from an EMBL/GenBank/DDBJ whole genome shotgun (WGS) entry which is preliminary data.</text>
</comment>
<dbReference type="EMBL" id="BMFT01000004">
    <property type="protein sequence ID" value="GGH36180.1"/>
    <property type="molecule type" value="Genomic_DNA"/>
</dbReference>